<dbReference type="Proteomes" id="UP000198744">
    <property type="component" value="Unassembled WGS sequence"/>
</dbReference>
<accession>A0A1H8BI17</accession>
<dbReference type="STRING" id="43775.SAMN04489760_1543"/>
<dbReference type="RefSeq" id="WP_093884962.1">
    <property type="nucleotide sequence ID" value="NZ_FOBS01000054.1"/>
</dbReference>
<dbReference type="InterPro" id="IPR010093">
    <property type="entry name" value="SinI_DNA-bd"/>
</dbReference>
<organism evidence="2 3">
    <name type="scientific">Syntrophus gentianae</name>
    <dbReference type="NCBI Taxonomy" id="43775"/>
    <lineage>
        <taxon>Bacteria</taxon>
        <taxon>Pseudomonadati</taxon>
        <taxon>Thermodesulfobacteriota</taxon>
        <taxon>Syntrophia</taxon>
        <taxon>Syntrophales</taxon>
        <taxon>Syntrophaceae</taxon>
        <taxon>Syntrophus</taxon>
    </lineage>
</organism>
<dbReference type="GO" id="GO:0003677">
    <property type="term" value="F:DNA binding"/>
    <property type="evidence" value="ECO:0007669"/>
    <property type="project" value="InterPro"/>
</dbReference>
<dbReference type="InterPro" id="IPR041657">
    <property type="entry name" value="HTH_17"/>
</dbReference>
<protein>
    <submittedName>
        <fullName evidence="2">DNA binding domain-containing protein, excisionase family</fullName>
    </submittedName>
</protein>
<dbReference type="AlphaFoldDB" id="A0A1H8BI17"/>
<feature type="domain" description="Helix-turn-helix" evidence="1">
    <location>
        <begin position="10"/>
        <end position="58"/>
    </location>
</feature>
<dbReference type="Pfam" id="PF12728">
    <property type="entry name" value="HTH_17"/>
    <property type="match status" value="1"/>
</dbReference>
<evidence type="ECO:0000313" key="3">
    <source>
        <dbReference type="Proteomes" id="UP000198744"/>
    </source>
</evidence>
<dbReference type="NCBIfam" id="TIGR01764">
    <property type="entry name" value="excise"/>
    <property type="match status" value="1"/>
</dbReference>
<gene>
    <name evidence="2" type="ORF">SAMN04489760_1543</name>
</gene>
<evidence type="ECO:0000313" key="2">
    <source>
        <dbReference type="EMBL" id="SEM82109.1"/>
    </source>
</evidence>
<proteinExistence type="predicted"/>
<sequence>MKEMVTDRFISVQAVADMLSCTEHHVYDLIRDGRLQAIKIGQRALRISWNSLQDFIATAHVDPEDYLAP</sequence>
<keyword evidence="3" id="KW-1185">Reference proteome</keyword>
<dbReference type="EMBL" id="FOBS01000054">
    <property type="protein sequence ID" value="SEM82109.1"/>
    <property type="molecule type" value="Genomic_DNA"/>
</dbReference>
<reference evidence="2 3" key="1">
    <citation type="submission" date="2016-10" db="EMBL/GenBank/DDBJ databases">
        <authorList>
            <person name="de Groot N.N."/>
        </authorList>
    </citation>
    <scope>NUCLEOTIDE SEQUENCE [LARGE SCALE GENOMIC DNA]</scope>
    <source>
        <strain evidence="2 3">DSM 8423</strain>
    </source>
</reference>
<evidence type="ECO:0000259" key="1">
    <source>
        <dbReference type="Pfam" id="PF12728"/>
    </source>
</evidence>
<name>A0A1H8BI17_9BACT</name>